<sequence>MGISSARDFLGISPSYTVIRDPILRLYHRLITCSIAGRSQAPEKVTVTDLFYLRGVDVGSVNVPYLLARYLRLFAVGRKSGAHISGGQFVARLADLFGLLTAEILGGLTVIALELLVAMGPESQPDATAGAPADAEDASIVDEGGQADPTPVQAPQQPPSPPPAPARTIPQRLGRLEEDVQ</sequence>
<feature type="non-terminal residue" evidence="2">
    <location>
        <position position="181"/>
    </location>
</feature>
<keyword evidence="3" id="KW-1185">Reference proteome</keyword>
<feature type="compositionally biased region" description="Pro residues" evidence="1">
    <location>
        <begin position="156"/>
        <end position="165"/>
    </location>
</feature>
<proteinExistence type="predicted"/>
<evidence type="ECO:0000256" key="1">
    <source>
        <dbReference type="SAM" id="MobiDB-lite"/>
    </source>
</evidence>
<gene>
    <name evidence="2" type="ORF">Tco_0842435</name>
</gene>
<evidence type="ECO:0000313" key="3">
    <source>
        <dbReference type="Proteomes" id="UP001151760"/>
    </source>
</evidence>
<name>A0ABQ5B0G8_9ASTR</name>
<accession>A0ABQ5B0G8</accession>
<dbReference type="EMBL" id="BQNB010012794">
    <property type="protein sequence ID" value="GJT07973.1"/>
    <property type="molecule type" value="Genomic_DNA"/>
</dbReference>
<comment type="caution">
    <text evidence="2">The sequence shown here is derived from an EMBL/GenBank/DDBJ whole genome shotgun (WGS) entry which is preliminary data.</text>
</comment>
<protein>
    <submittedName>
        <fullName evidence="2">Uncharacterized protein</fullName>
    </submittedName>
</protein>
<dbReference type="Proteomes" id="UP001151760">
    <property type="component" value="Unassembled WGS sequence"/>
</dbReference>
<organism evidence="2 3">
    <name type="scientific">Tanacetum coccineum</name>
    <dbReference type="NCBI Taxonomy" id="301880"/>
    <lineage>
        <taxon>Eukaryota</taxon>
        <taxon>Viridiplantae</taxon>
        <taxon>Streptophyta</taxon>
        <taxon>Embryophyta</taxon>
        <taxon>Tracheophyta</taxon>
        <taxon>Spermatophyta</taxon>
        <taxon>Magnoliopsida</taxon>
        <taxon>eudicotyledons</taxon>
        <taxon>Gunneridae</taxon>
        <taxon>Pentapetalae</taxon>
        <taxon>asterids</taxon>
        <taxon>campanulids</taxon>
        <taxon>Asterales</taxon>
        <taxon>Asteraceae</taxon>
        <taxon>Asteroideae</taxon>
        <taxon>Anthemideae</taxon>
        <taxon>Anthemidinae</taxon>
        <taxon>Tanacetum</taxon>
    </lineage>
</organism>
<feature type="compositionally biased region" description="Low complexity" evidence="1">
    <location>
        <begin position="146"/>
        <end position="155"/>
    </location>
</feature>
<evidence type="ECO:0000313" key="2">
    <source>
        <dbReference type="EMBL" id="GJT07973.1"/>
    </source>
</evidence>
<reference evidence="2" key="2">
    <citation type="submission" date="2022-01" db="EMBL/GenBank/DDBJ databases">
        <authorList>
            <person name="Yamashiro T."/>
            <person name="Shiraishi A."/>
            <person name="Satake H."/>
            <person name="Nakayama K."/>
        </authorList>
    </citation>
    <scope>NUCLEOTIDE SEQUENCE</scope>
</reference>
<feature type="region of interest" description="Disordered" evidence="1">
    <location>
        <begin position="123"/>
        <end position="181"/>
    </location>
</feature>
<reference evidence="2" key="1">
    <citation type="journal article" date="2022" name="Int. J. Mol. Sci.">
        <title>Draft Genome of Tanacetum Coccineum: Genomic Comparison of Closely Related Tanacetum-Family Plants.</title>
        <authorList>
            <person name="Yamashiro T."/>
            <person name="Shiraishi A."/>
            <person name="Nakayama K."/>
            <person name="Satake H."/>
        </authorList>
    </citation>
    <scope>NUCLEOTIDE SEQUENCE</scope>
</reference>